<dbReference type="Gene3D" id="2.30.110.10">
    <property type="entry name" value="Electron Transport, Fmn-binding Protein, Chain A"/>
    <property type="match status" value="1"/>
</dbReference>
<organism evidence="2 3">
    <name type="scientific">Sclerotinia sclerotiorum (strain ATCC 18683 / 1980 / Ss-1)</name>
    <name type="common">White mold</name>
    <name type="synonym">Whetzelinia sclerotiorum</name>
    <dbReference type="NCBI Taxonomy" id="665079"/>
    <lineage>
        <taxon>Eukaryota</taxon>
        <taxon>Fungi</taxon>
        <taxon>Dikarya</taxon>
        <taxon>Ascomycota</taxon>
        <taxon>Pezizomycotina</taxon>
        <taxon>Leotiomycetes</taxon>
        <taxon>Helotiales</taxon>
        <taxon>Sclerotiniaceae</taxon>
        <taxon>Sclerotinia</taxon>
    </lineage>
</organism>
<name>A0A1D9QKR9_SCLS1</name>
<protein>
    <recommendedName>
        <fullName evidence="4">Flavin-nucleotide-binding protein</fullName>
    </recommendedName>
</protein>
<dbReference type="OrthoDB" id="444432at2759"/>
<dbReference type="Proteomes" id="UP000177798">
    <property type="component" value="Chromosome 15"/>
</dbReference>
<dbReference type="SUPFAM" id="SSF50475">
    <property type="entry name" value="FMN-binding split barrel"/>
    <property type="match status" value="1"/>
</dbReference>
<feature type="region of interest" description="Disordered" evidence="1">
    <location>
        <begin position="202"/>
        <end position="221"/>
    </location>
</feature>
<dbReference type="AlphaFoldDB" id="A0A1D9QKR9"/>
<reference evidence="3" key="1">
    <citation type="journal article" date="2017" name="Genome Biol. Evol.">
        <title>The complete genome sequence of the phytopathogenic fungus Sclerotinia sclerotiorum reveals insights into the genome architecture of broad host range pathogens.</title>
        <authorList>
            <person name="Derbyshire M."/>
            <person name="Denton-Giles M."/>
            <person name="Hegedus D."/>
            <person name="Seifbarghy S."/>
            <person name="Rollins J."/>
            <person name="van Kan J."/>
            <person name="Seidl M.F."/>
            <person name="Faino L."/>
            <person name="Mbengue M."/>
            <person name="Navaud O."/>
            <person name="Raffaele S."/>
            <person name="Hammond-Kosack K."/>
            <person name="Heard S."/>
            <person name="Oliver R."/>
        </authorList>
    </citation>
    <scope>NUCLEOTIDE SEQUENCE [LARGE SCALE GENOMIC DNA]</scope>
    <source>
        <strain evidence="3">ATCC 18683 / 1980 / Ss-1</strain>
    </source>
</reference>
<evidence type="ECO:0000256" key="1">
    <source>
        <dbReference type="SAM" id="MobiDB-lite"/>
    </source>
</evidence>
<evidence type="ECO:0000313" key="2">
    <source>
        <dbReference type="EMBL" id="APA15555.1"/>
    </source>
</evidence>
<evidence type="ECO:0000313" key="3">
    <source>
        <dbReference type="Proteomes" id="UP000177798"/>
    </source>
</evidence>
<dbReference type="VEuPathDB" id="FungiDB:sscle_15g103250"/>
<dbReference type="EMBL" id="CP017828">
    <property type="protein sequence ID" value="APA15555.1"/>
    <property type="molecule type" value="Genomic_DNA"/>
</dbReference>
<dbReference type="Pfam" id="PF12900">
    <property type="entry name" value="Pyridox_ox_2"/>
    <property type="match status" value="1"/>
</dbReference>
<proteinExistence type="predicted"/>
<evidence type="ECO:0008006" key="4">
    <source>
        <dbReference type="Google" id="ProtNLM"/>
    </source>
</evidence>
<dbReference type="InterPro" id="IPR012349">
    <property type="entry name" value="Split_barrel_FMN-bd"/>
</dbReference>
<accession>A0A1D9QKR9</accession>
<dbReference type="InterPro" id="IPR024747">
    <property type="entry name" value="Pyridox_Oxase-rel"/>
</dbReference>
<dbReference type="PANTHER" id="PTHR34071">
    <property type="entry name" value="5-NITROIMIDAZOLE ANTIBIOTICS RESISTANCE PROTEIN, NIMA-FAMILY-RELATED PROTEIN-RELATED"/>
    <property type="match status" value="1"/>
</dbReference>
<feature type="region of interest" description="Disordered" evidence="1">
    <location>
        <begin position="98"/>
        <end position="119"/>
    </location>
</feature>
<gene>
    <name evidence="2" type="ORF">sscle_15g103250</name>
</gene>
<sequence length="285" mass="31674">MSDSEISTYPKTPRNTVQRYRNLAKYDHHTIHSIINSSPFLHVSFNTPSPSDPFPALLPMIGFAGKYNPQNPDEEDIGEGANIYIHGYVSSRLMRMGKNAGEGEGGENNNVDNDDGEEKGLPMTVAATCLDGLVLALAPFNHNYNYRSAVIQGYGQVVEDVDEKLWAMKKITNTVHPTRWENSRNPPTKTEMTTTQILRIHPHTGSSKLRRGGPPESKSDLKDLPLRERVWTGIIPVHLQYGTPIAAEQCKVSEVPGYIINFVQERNKEGGEFAVRMAGEGEEGE</sequence>
<dbReference type="PANTHER" id="PTHR34071:SF2">
    <property type="entry name" value="FLAVIN-NUCLEOTIDE-BINDING PROTEIN"/>
    <property type="match status" value="1"/>
</dbReference>